<dbReference type="GO" id="GO:0110001">
    <property type="term" value="C:toxin-antitoxin complex"/>
    <property type="evidence" value="ECO:0007669"/>
    <property type="project" value="InterPro"/>
</dbReference>
<reference evidence="6" key="1">
    <citation type="submission" date="2020-09" db="EMBL/GenBank/DDBJ databases">
        <authorList>
            <person name="Kim M.K."/>
        </authorList>
    </citation>
    <scope>NUCLEOTIDE SEQUENCE</scope>
    <source>
        <strain evidence="6">BT704</strain>
    </source>
</reference>
<evidence type="ECO:0000256" key="1">
    <source>
        <dbReference type="ARBA" id="ARBA00022553"/>
    </source>
</evidence>
<sequence>MKDDKVYLEHIIDSLKKILNYAEDLSLDAFLNYTKTQDACIRQLEVIGEATKQLSKPLRQRFMRAPWKDMAGMRDKLIHDYIQVDLLIVWITVSEEATPLLIDIEQVYNTLLIESNNTTN</sequence>
<keyword evidence="7" id="KW-1185">Reference proteome</keyword>
<dbReference type="Proteomes" id="UP000653797">
    <property type="component" value="Unassembled WGS sequence"/>
</dbReference>
<dbReference type="RefSeq" id="WP_191042588.1">
    <property type="nucleotide sequence ID" value="NZ_JACXAA010000015.1"/>
</dbReference>
<evidence type="ECO:0000313" key="6">
    <source>
        <dbReference type="EMBL" id="MBD2756971.1"/>
    </source>
</evidence>
<comment type="caution">
    <text evidence="6">The sequence shown here is derived from an EMBL/GenBank/DDBJ whole genome shotgun (WGS) entry which is preliminary data.</text>
</comment>
<evidence type="ECO:0000256" key="4">
    <source>
        <dbReference type="ARBA" id="ARBA00022741"/>
    </source>
</evidence>
<keyword evidence="3" id="KW-0540">Nuclease</keyword>
<keyword evidence="4" id="KW-0547">Nucleotide-binding</keyword>
<evidence type="ECO:0000256" key="5">
    <source>
        <dbReference type="ARBA" id="ARBA00022801"/>
    </source>
</evidence>
<evidence type="ECO:0000256" key="2">
    <source>
        <dbReference type="ARBA" id="ARBA00022649"/>
    </source>
</evidence>
<dbReference type="EMBL" id="JACXAA010000015">
    <property type="protein sequence ID" value="MBD2756971.1"/>
    <property type="molecule type" value="Genomic_DNA"/>
</dbReference>
<dbReference type="GO" id="GO:0004540">
    <property type="term" value="F:RNA nuclease activity"/>
    <property type="evidence" value="ECO:0007669"/>
    <property type="project" value="InterPro"/>
</dbReference>
<dbReference type="PANTHER" id="PTHR34139">
    <property type="entry name" value="UPF0331 PROTEIN MJ0127"/>
    <property type="match status" value="1"/>
</dbReference>
<dbReference type="PANTHER" id="PTHR34139:SF1">
    <property type="entry name" value="RNASE MJ1380-RELATED"/>
    <property type="match status" value="1"/>
</dbReference>
<proteinExistence type="predicted"/>
<dbReference type="AlphaFoldDB" id="A0A927GGK4"/>
<dbReference type="InterPro" id="IPR051813">
    <property type="entry name" value="HepT_RNase_toxin"/>
</dbReference>
<dbReference type="GO" id="GO:0000166">
    <property type="term" value="F:nucleotide binding"/>
    <property type="evidence" value="ECO:0007669"/>
    <property type="project" value="UniProtKB-KW"/>
</dbReference>
<dbReference type="Pfam" id="PF01934">
    <property type="entry name" value="HepT-like"/>
    <property type="match status" value="1"/>
</dbReference>
<accession>A0A927GGK4</accession>
<keyword evidence="2" id="KW-1277">Toxin-antitoxin system</keyword>
<keyword evidence="1" id="KW-0597">Phosphoprotein</keyword>
<organism evidence="6 7">
    <name type="scientific">Spirosoma validum</name>
    <dbReference type="NCBI Taxonomy" id="2771355"/>
    <lineage>
        <taxon>Bacteria</taxon>
        <taxon>Pseudomonadati</taxon>
        <taxon>Bacteroidota</taxon>
        <taxon>Cytophagia</taxon>
        <taxon>Cytophagales</taxon>
        <taxon>Cytophagaceae</taxon>
        <taxon>Spirosoma</taxon>
    </lineage>
</organism>
<name>A0A927GGK4_9BACT</name>
<dbReference type="InterPro" id="IPR008201">
    <property type="entry name" value="HepT-like"/>
</dbReference>
<keyword evidence="5" id="KW-0378">Hydrolase</keyword>
<evidence type="ECO:0000256" key="3">
    <source>
        <dbReference type="ARBA" id="ARBA00022722"/>
    </source>
</evidence>
<evidence type="ECO:0000313" key="7">
    <source>
        <dbReference type="Proteomes" id="UP000653797"/>
    </source>
</evidence>
<protein>
    <submittedName>
        <fullName evidence="6">DUF86 domain-containing protein</fullName>
    </submittedName>
</protein>
<gene>
    <name evidence="6" type="ORF">IC230_29090</name>
</gene>
<dbReference type="GO" id="GO:0016787">
    <property type="term" value="F:hydrolase activity"/>
    <property type="evidence" value="ECO:0007669"/>
    <property type="project" value="UniProtKB-KW"/>
</dbReference>